<dbReference type="AlphaFoldDB" id="A0A4C1X095"/>
<name>A0A4C1X095_EUMVA</name>
<accession>A0A4C1X095</accession>
<protein>
    <submittedName>
        <fullName evidence="1">Uncharacterized protein</fullName>
    </submittedName>
</protein>
<organism evidence="1 2">
    <name type="scientific">Eumeta variegata</name>
    <name type="common">Bagworm moth</name>
    <name type="synonym">Eumeta japonica</name>
    <dbReference type="NCBI Taxonomy" id="151549"/>
    <lineage>
        <taxon>Eukaryota</taxon>
        <taxon>Metazoa</taxon>
        <taxon>Ecdysozoa</taxon>
        <taxon>Arthropoda</taxon>
        <taxon>Hexapoda</taxon>
        <taxon>Insecta</taxon>
        <taxon>Pterygota</taxon>
        <taxon>Neoptera</taxon>
        <taxon>Endopterygota</taxon>
        <taxon>Lepidoptera</taxon>
        <taxon>Glossata</taxon>
        <taxon>Ditrysia</taxon>
        <taxon>Tineoidea</taxon>
        <taxon>Psychidae</taxon>
        <taxon>Oiketicinae</taxon>
        <taxon>Eumeta</taxon>
    </lineage>
</organism>
<proteinExistence type="predicted"/>
<evidence type="ECO:0000313" key="1">
    <source>
        <dbReference type="EMBL" id="GBP57188.1"/>
    </source>
</evidence>
<gene>
    <name evidence="1" type="ORF">EVAR_37868_1</name>
</gene>
<keyword evidence="2" id="KW-1185">Reference proteome</keyword>
<dbReference type="Proteomes" id="UP000299102">
    <property type="component" value="Unassembled WGS sequence"/>
</dbReference>
<evidence type="ECO:0000313" key="2">
    <source>
        <dbReference type="Proteomes" id="UP000299102"/>
    </source>
</evidence>
<sequence>MLSRAEYAPDFEVTQLRVLLTCAQRLERQLNNKREHHNELASWPSADLELLTTTNVEIMSSTYGLTYSLSHGPSRAPPPARPERHSIFRRKHPFTRSDATTAQALSARIYCPHPLEWLLHELTK</sequence>
<reference evidence="1 2" key="1">
    <citation type="journal article" date="2019" name="Commun. Biol.">
        <title>The bagworm genome reveals a unique fibroin gene that provides high tensile strength.</title>
        <authorList>
            <person name="Kono N."/>
            <person name="Nakamura H."/>
            <person name="Ohtoshi R."/>
            <person name="Tomita M."/>
            <person name="Numata K."/>
            <person name="Arakawa K."/>
        </authorList>
    </citation>
    <scope>NUCLEOTIDE SEQUENCE [LARGE SCALE GENOMIC DNA]</scope>
</reference>
<comment type="caution">
    <text evidence="1">The sequence shown here is derived from an EMBL/GenBank/DDBJ whole genome shotgun (WGS) entry which is preliminary data.</text>
</comment>
<dbReference type="EMBL" id="BGZK01000710">
    <property type="protein sequence ID" value="GBP57188.1"/>
    <property type="molecule type" value="Genomic_DNA"/>
</dbReference>